<dbReference type="PANTHER" id="PTHR24023">
    <property type="entry name" value="COLLAGEN ALPHA"/>
    <property type="match status" value="1"/>
</dbReference>
<comment type="subcellular location">
    <subcellularLocation>
        <location evidence="1">Secreted</location>
        <location evidence="1">Extracellular space</location>
        <location evidence="1">Extracellular matrix</location>
    </subcellularLocation>
</comment>
<dbReference type="InterPro" id="IPR050149">
    <property type="entry name" value="Collagen_superfamily"/>
</dbReference>
<name>A0A8C5G4Y6_GOUWI</name>
<evidence type="ECO:0000256" key="1">
    <source>
        <dbReference type="ARBA" id="ARBA00004498"/>
    </source>
</evidence>
<accession>A0A8C5G4Y6</accession>
<evidence type="ECO:0000256" key="3">
    <source>
        <dbReference type="SAM" id="MobiDB-lite"/>
    </source>
</evidence>
<dbReference type="GO" id="GO:0031012">
    <property type="term" value="C:extracellular matrix"/>
    <property type="evidence" value="ECO:0007669"/>
    <property type="project" value="TreeGrafter"/>
</dbReference>
<keyword evidence="2" id="KW-0272">Extracellular matrix</keyword>
<dbReference type="AlphaFoldDB" id="A0A8C5G4Y6"/>
<feature type="compositionally biased region" description="Polar residues" evidence="3">
    <location>
        <begin position="22"/>
        <end position="34"/>
    </location>
</feature>
<reference evidence="4" key="2">
    <citation type="submission" date="2025-08" db="UniProtKB">
        <authorList>
            <consortium name="Ensembl"/>
        </authorList>
    </citation>
    <scope>IDENTIFICATION</scope>
</reference>
<evidence type="ECO:0000313" key="5">
    <source>
        <dbReference type="Proteomes" id="UP000694680"/>
    </source>
</evidence>
<reference evidence="4" key="1">
    <citation type="submission" date="2020-06" db="EMBL/GenBank/DDBJ databases">
        <authorList>
            <consortium name="Wellcome Sanger Institute Data Sharing"/>
        </authorList>
    </citation>
    <scope>NUCLEOTIDE SEQUENCE [LARGE SCALE GENOMIC DNA]</scope>
</reference>
<feature type="region of interest" description="Disordered" evidence="3">
    <location>
        <begin position="142"/>
        <end position="166"/>
    </location>
</feature>
<feature type="region of interest" description="Disordered" evidence="3">
    <location>
        <begin position="15"/>
        <end position="95"/>
    </location>
</feature>
<keyword evidence="2" id="KW-0964">Secreted</keyword>
<feature type="compositionally biased region" description="Low complexity" evidence="3">
    <location>
        <begin position="64"/>
        <end position="82"/>
    </location>
</feature>
<evidence type="ECO:0000313" key="4">
    <source>
        <dbReference type="Ensembl" id="ENSGWIP00000014587.1"/>
    </source>
</evidence>
<dbReference type="GO" id="GO:0005615">
    <property type="term" value="C:extracellular space"/>
    <property type="evidence" value="ECO:0007669"/>
    <property type="project" value="TreeGrafter"/>
</dbReference>
<dbReference type="PANTHER" id="PTHR24023:SF1082">
    <property type="entry name" value="COLLAGEN TRIPLE HELIX REPEAT"/>
    <property type="match status" value="1"/>
</dbReference>
<organism evidence="4 5">
    <name type="scientific">Gouania willdenowi</name>
    <name type="common">Blunt-snouted clingfish</name>
    <name type="synonym">Lepadogaster willdenowi</name>
    <dbReference type="NCBI Taxonomy" id="441366"/>
    <lineage>
        <taxon>Eukaryota</taxon>
        <taxon>Metazoa</taxon>
        <taxon>Chordata</taxon>
        <taxon>Craniata</taxon>
        <taxon>Vertebrata</taxon>
        <taxon>Euteleostomi</taxon>
        <taxon>Actinopterygii</taxon>
        <taxon>Neopterygii</taxon>
        <taxon>Teleostei</taxon>
        <taxon>Neoteleostei</taxon>
        <taxon>Acanthomorphata</taxon>
        <taxon>Ovalentaria</taxon>
        <taxon>Blenniimorphae</taxon>
        <taxon>Blenniiformes</taxon>
        <taxon>Gobiesocoidei</taxon>
        <taxon>Gobiesocidae</taxon>
        <taxon>Gobiesocinae</taxon>
        <taxon>Gouania</taxon>
    </lineage>
</organism>
<protein>
    <submittedName>
        <fullName evidence="4">Uncharacterized protein</fullName>
    </submittedName>
</protein>
<evidence type="ECO:0000256" key="2">
    <source>
        <dbReference type="ARBA" id="ARBA00022530"/>
    </source>
</evidence>
<proteinExistence type="predicted"/>
<dbReference type="Proteomes" id="UP000694680">
    <property type="component" value="Chromosome 13"/>
</dbReference>
<dbReference type="Ensembl" id="ENSGWIT00000016110.1">
    <property type="protein sequence ID" value="ENSGWIP00000014587.1"/>
    <property type="gene ID" value="ENSGWIG00000008206.1"/>
</dbReference>
<keyword evidence="5" id="KW-1185">Reference proteome</keyword>
<reference evidence="4" key="3">
    <citation type="submission" date="2025-09" db="UniProtKB">
        <authorList>
            <consortium name="Ensembl"/>
        </authorList>
    </citation>
    <scope>IDENTIFICATION</scope>
</reference>
<sequence length="260" mass="26280">HLLYGFSLTHTHAHQPRACKYSSVNTDTSVSLTSPGVGPRGPEGEKGPSGEQSSGVPSGLAGEPGPLGSCGVPGPCGSSGEPGLPGPPGVSGSPGCSGKRGVCIEGLKGDKGSPGGQGPKGNRVHQIQIVCSGINNVCGSTGLPGSQGPPGASGTGFKGEKGSKGAAGTAGLTEELKVASAFNSFFKDSVNGGRIGSTAIIIIINNNRSNLYITFLDTQRRSTWGIRQNKTRIKSTMSFYTAQLGCHKAPFWALSCSVLI</sequence>